<dbReference type="Proteomes" id="UP001642540">
    <property type="component" value="Unassembled WGS sequence"/>
</dbReference>
<feature type="compositionally biased region" description="Basic and acidic residues" evidence="2">
    <location>
        <begin position="439"/>
        <end position="453"/>
    </location>
</feature>
<keyword evidence="5" id="KW-1185">Reference proteome</keyword>
<dbReference type="Pfam" id="PF01398">
    <property type="entry name" value="JAB"/>
    <property type="match status" value="1"/>
</dbReference>
<organism evidence="4 5">
    <name type="scientific">Orchesella dallaii</name>
    <dbReference type="NCBI Taxonomy" id="48710"/>
    <lineage>
        <taxon>Eukaryota</taxon>
        <taxon>Metazoa</taxon>
        <taxon>Ecdysozoa</taxon>
        <taxon>Arthropoda</taxon>
        <taxon>Hexapoda</taxon>
        <taxon>Collembola</taxon>
        <taxon>Entomobryomorpha</taxon>
        <taxon>Entomobryoidea</taxon>
        <taxon>Orchesellidae</taxon>
        <taxon>Orchesellinae</taxon>
        <taxon>Orchesella</taxon>
    </lineage>
</organism>
<feature type="coiled-coil region" evidence="1">
    <location>
        <begin position="488"/>
        <end position="617"/>
    </location>
</feature>
<feature type="region of interest" description="Disordered" evidence="2">
    <location>
        <begin position="703"/>
        <end position="733"/>
    </location>
</feature>
<evidence type="ECO:0000256" key="1">
    <source>
        <dbReference type="SAM" id="Coils"/>
    </source>
</evidence>
<proteinExistence type="predicted"/>
<feature type="domain" description="MPN" evidence="3">
    <location>
        <begin position="741"/>
        <end position="859"/>
    </location>
</feature>
<gene>
    <name evidence="4" type="ORF">ODALV1_LOCUS18647</name>
</gene>
<dbReference type="PANTHER" id="PTHR12947:SF13">
    <property type="entry name" value="FI19924P1"/>
    <property type="match status" value="1"/>
</dbReference>
<feature type="region of interest" description="Disordered" evidence="2">
    <location>
        <begin position="315"/>
        <end position="336"/>
    </location>
</feature>
<dbReference type="SMART" id="SM00232">
    <property type="entry name" value="JAB_MPN"/>
    <property type="match status" value="1"/>
</dbReference>
<dbReference type="PANTHER" id="PTHR12947">
    <property type="entry name" value="AMSH-LIKE PROTEASE"/>
    <property type="match status" value="1"/>
</dbReference>
<dbReference type="Gene3D" id="3.40.140.10">
    <property type="entry name" value="Cytidine Deaminase, domain 2"/>
    <property type="match status" value="1"/>
</dbReference>
<evidence type="ECO:0000256" key="2">
    <source>
        <dbReference type="SAM" id="MobiDB-lite"/>
    </source>
</evidence>
<feature type="coiled-coil region" evidence="1">
    <location>
        <begin position="266"/>
        <end position="293"/>
    </location>
</feature>
<dbReference type="InterPro" id="IPR000555">
    <property type="entry name" value="JAMM/MPN+_dom"/>
</dbReference>
<dbReference type="PROSITE" id="PS50249">
    <property type="entry name" value="MPN"/>
    <property type="match status" value="1"/>
</dbReference>
<evidence type="ECO:0000313" key="4">
    <source>
        <dbReference type="EMBL" id="CAL8119637.1"/>
    </source>
</evidence>
<dbReference type="SUPFAM" id="SSF102712">
    <property type="entry name" value="JAB1/MPN domain"/>
    <property type="match status" value="1"/>
</dbReference>
<dbReference type="InterPro" id="IPR037518">
    <property type="entry name" value="MPN"/>
</dbReference>
<comment type="caution">
    <text evidence="4">The sequence shown here is derived from an EMBL/GenBank/DDBJ whole genome shotgun (WGS) entry which is preliminary data.</text>
</comment>
<reference evidence="4 5" key="1">
    <citation type="submission" date="2024-08" db="EMBL/GenBank/DDBJ databases">
        <authorList>
            <person name="Cucini C."/>
            <person name="Frati F."/>
        </authorList>
    </citation>
    <scope>NUCLEOTIDE SEQUENCE [LARGE SCALE GENOMIC DNA]</scope>
</reference>
<dbReference type="EMBL" id="CAXLJM020000061">
    <property type="protein sequence ID" value="CAL8119637.1"/>
    <property type="molecule type" value="Genomic_DNA"/>
</dbReference>
<evidence type="ECO:0000259" key="3">
    <source>
        <dbReference type="PROSITE" id="PS50249"/>
    </source>
</evidence>
<name>A0ABP1R4M7_9HEXA</name>
<sequence length="859" mass="97625">MNPPLHLLRGSSLLFADIRGHALQIVSLVPKKSKEETRNDVTRKLEFVAVSLSGLHSEREESLAGKSNRIEEERSVTSVSVEKGHVLNQQQQNPPTRLAPASSSLHTWSISGHIPGLLMTRLRRKIMLRSTSRTRSVIKEAVHKNISGVISVFYKILAENPVQLDVEVIHYFYFEKQRSCQRMRSRTSCLHSGNCISYLVGGGGHGPLDMWNKQVATATGRKTPSALSDSNCYPREENDTAVAESLELKQEESVLDVEIGPLREKVSELESRCQDLINENTALKQDVDRWKIREASLLEKSNQVNPEEMKRLETKVDDPKNEMQSTQETSKEQQLENKNLKELKALRLQIMTLRTANHILKKEKELPSNDNKKVADEMEKLRAQLQTTQLELANLKNSQVCRDMEQVSKEMDKAGKLLEEQKNTVMAVQSIASKYKNEKQYQDVQKEQEERGIARPGQPEGSANNVKIGDNDITEVREEENSERDAEIKKLHDEIAILKRDADLAKANCRMRNRIKNLRKELSSTKAQNTEAEGQKNELQMKCSKLEESVEERDVRFAAMKSQYEDHLIHLEEENKDLKATSLCPTPTEYLTVLQEKDELKKENVMIKQRMEALENQTSIVVNPEKVLPIENSKTNIGVIAGPSPNRKKRSDCDNVLKRLEKKQKMKQKRYNIFMARKGTHPKYNEAPKSDQKMMTAYSSIRLNVGAGTKRRKNSETKTPKSTPPSTLRNDELPPKLRHMVIPASLPAQFLLLAQANTERNVETGGFLVGKIRGDQLFITHLIIPKQTGTSDSFVTTNEFETFGLNLSQFKNDLLTMGWIHTHPSQTAFLSSVDMHNHFLQQSSLPESIAIVCSVKDYE</sequence>
<evidence type="ECO:0000313" key="5">
    <source>
        <dbReference type="Proteomes" id="UP001642540"/>
    </source>
</evidence>
<keyword evidence="1" id="KW-0175">Coiled coil</keyword>
<feature type="region of interest" description="Disordered" evidence="2">
    <location>
        <begin position="439"/>
        <end position="486"/>
    </location>
</feature>
<protein>
    <recommendedName>
        <fullName evidence="3">MPN domain-containing protein</fullName>
    </recommendedName>
</protein>
<accession>A0ABP1R4M7</accession>